<evidence type="ECO:0000256" key="4">
    <source>
        <dbReference type="ARBA" id="ARBA00023015"/>
    </source>
</evidence>
<dbReference type="RefSeq" id="WP_320002958.1">
    <property type="nucleotide sequence ID" value="NZ_JAUHJS010000001.1"/>
</dbReference>
<keyword evidence="4 7" id="KW-0805">Transcription regulation</keyword>
<dbReference type="PANTHER" id="PTHR34701:SF1">
    <property type="entry name" value="TRANSCRIPTIONAL REGULATOR MRAZ"/>
    <property type="match status" value="1"/>
</dbReference>
<dbReference type="EMBL" id="JAUHJS010000001">
    <property type="protein sequence ID" value="MDN4164433.1"/>
    <property type="molecule type" value="Genomic_DNA"/>
</dbReference>
<keyword evidence="10" id="KW-1185">Reference proteome</keyword>
<name>A0ABT8F2B1_9BACT</name>
<dbReference type="Proteomes" id="UP001168552">
    <property type="component" value="Unassembled WGS sequence"/>
</dbReference>
<evidence type="ECO:0000256" key="7">
    <source>
        <dbReference type="HAMAP-Rule" id="MF_01008"/>
    </source>
</evidence>
<keyword evidence="2 7" id="KW-0963">Cytoplasm</keyword>
<dbReference type="HAMAP" id="MF_01008">
    <property type="entry name" value="MraZ"/>
    <property type="match status" value="1"/>
</dbReference>
<proteinExistence type="inferred from homology"/>
<evidence type="ECO:0000259" key="8">
    <source>
        <dbReference type="PROSITE" id="PS51740"/>
    </source>
</evidence>
<dbReference type="InterPro" id="IPR035644">
    <property type="entry name" value="MraZ_C"/>
</dbReference>
<dbReference type="PANTHER" id="PTHR34701">
    <property type="entry name" value="TRANSCRIPTIONAL REGULATOR MRAZ"/>
    <property type="match status" value="1"/>
</dbReference>
<dbReference type="PROSITE" id="PS51740">
    <property type="entry name" value="SPOVT_ABRB"/>
    <property type="match status" value="2"/>
</dbReference>
<dbReference type="InterPro" id="IPR003444">
    <property type="entry name" value="MraZ"/>
</dbReference>
<dbReference type="CDD" id="cd16321">
    <property type="entry name" value="MraZ_C"/>
    <property type="match status" value="1"/>
</dbReference>
<dbReference type="InterPro" id="IPR038619">
    <property type="entry name" value="MraZ_sf"/>
</dbReference>
<comment type="similarity">
    <text evidence="7">Belongs to the MraZ family.</text>
</comment>
<keyword evidence="5 7" id="KW-0238">DNA-binding</keyword>
<keyword evidence="3" id="KW-0677">Repeat</keyword>
<dbReference type="InterPro" id="IPR037914">
    <property type="entry name" value="SpoVT-AbrB_sf"/>
</dbReference>
<comment type="subcellular location">
    <subcellularLocation>
        <location evidence="7">Cytoplasm</location>
        <location evidence="7">Nucleoid</location>
    </subcellularLocation>
</comment>
<reference evidence="9" key="1">
    <citation type="submission" date="2023-06" db="EMBL/GenBank/DDBJ databases">
        <title>Cytophagales bacterium Strain LB-30, isolated from soil.</title>
        <authorList>
            <person name="Liu B."/>
        </authorList>
    </citation>
    <scope>NUCLEOTIDE SEQUENCE</scope>
    <source>
        <strain evidence="9">LB-30</strain>
    </source>
</reference>
<evidence type="ECO:0000313" key="9">
    <source>
        <dbReference type="EMBL" id="MDN4164433.1"/>
    </source>
</evidence>
<comment type="caution">
    <text evidence="9">The sequence shown here is derived from an EMBL/GenBank/DDBJ whole genome shotgun (WGS) entry which is preliminary data.</text>
</comment>
<organism evidence="9 10">
    <name type="scientific">Shiella aurantiaca</name>
    <dbReference type="NCBI Taxonomy" id="3058365"/>
    <lineage>
        <taxon>Bacteria</taxon>
        <taxon>Pseudomonadati</taxon>
        <taxon>Bacteroidota</taxon>
        <taxon>Cytophagia</taxon>
        <taxon>Cytophagales</taxon>
        <taxon>Shiellaceae</taxon>
        <taxon>Shiella</taxon>
    </lineage>
</organism>
<evidence type="ECO:0000256" key="3">
    <source>
        <dbReference type="ARBA" id="ARBA00022737"/>
    </source>
</evidence>
<evidence type="ECO:0000256" key="6">
    <source>
        <dbReference type="ARBA" id="ARBA00023163"/>
    </source>
</evidence>
<sequence>MSFFTGEYECKLDAKGRLVLPARIKSHLPETTGNELVLRKGFEACLVIYPLVEYKKIFSKIAGLSEFNEEYRTLQRNFFRGNTTVELDTMGRFVIPKLMLSYSGIDKDALVIGMGNRIEVWSPTLFEQVMIKDQSELSKLAQKYLDE</sequence>
<gene>
    <name evidence="7 9" type="primary">mraZ</name>
    <name evidence="9" type="ORF">QWY31_02915</name>
</gene>
<evidence type="ECO:0000256" key="1">
    <source>
        <dbReference type="ARBA" id="ARBA00013860"/>
    </source>
</evidence>
<protein>
    <recommendedName>
        <fullName evidence="1 7">Transcriptional regulator MraZ</fullName>
    </recommendedName>
</protein>
<accession>A0ABT8F2B1</accession>
<dbReference type="InterPro" id="IPR020603">
    <property type="entry name" value="MraZ_dom"/>
</dbReference>
<feature type="domain" description="SpoVT-AbrB" evidence="8">
    <location>
        <begin position="82"/>
        <end position="125"/>
    </location>
</feature>
<keyword evidence="6 7" id="KW-0804">Transcription</keyword>
<evidence type="ECO:0000256" key="5">
    <source>
        <dbReference type="ARBA" id="ARBA00023125"/>
    </source>
</evidence>
<feature type="domain" description="SpoVT-AbrB" evidence="8">
    <location>
        <begin position="7"/>
        <end position="53"/>
    </location>
</feature>
<dbReference type="SUPFAM" id="SSF89447">
    <property type="entry name" value="AbrB/MazE/MraZ-like"/>
    <property type="match status" value="1"/>
</dbReference>
<dbReference type="Gene3D" id="3.40.1550.20">
    <property type="entry name" value="Transcriptional regulator MraZ domain"/>
    <property type="match status" value="1"/>
</dbReference>
<comment type="subunit">
    <text evidence="7">Forms oligomers.</text>
</comment>
<dbReference type="NCBIfam" id="TIGR00242">
    <property type="entry name" value="division/cell wall cluster transcriptional repressor MraZ"/>
    <property type="match status" value="1"/>
</dbReference>
<dbReference type="InterPro" id="IPR007159">
    <property type="entry name" value="SpoVT-AbrB_dom"/>
</dbReference>
<dbReference type="CDD" id="cd16320">
    <property type="entry name" value="MraZ_N"/>
    <property type="match status" value="1"/>
</dbReference>
<evidence type="ECO:0000256" key="2">
    <source>
        <dbReference type="ARBA" id="ARBA00022490"/>
    </source>
</evidence>
<dbReference type="Pfam" id="PF02381">
    <property type="entry name" value="MraZ"/>
    <property type="match status" value="2"/>
</dbReference>
<evidence type="ECO:0000313" key="10">
    <source>
        <dbReference type="Proteomes" id="UP001168552"/>
    </source>
</evidence>
<dbReference type="InterPro" id="IPR035642">
    <property type="entry name" value="MraZ_N"/>
</dbReference>